<dbReference type="PANTHER" id="PTHR34183">
    <property type="entry name" value="ENDOLYTIC PEPTIDOGLYCAN TRANSGLYCOSYLASE RLPA"/>
    <property type="match status" value="1"/>
</dbReference>
<keyword evidence="5" id="KW-1185">Reference proteome</keyword>
<gene>
    <name evidence="4" type="ORF">SAMN04488557_4101</name>
</gene>
<sequence length="108" mass="11699">MRTIFFMAAFAILVPEGVAAGQVGIASRYCHHDSASGRKMTCRSKVAAHRTIPFGTRIKVRNLANGRSVIVTIVDRGPFVKGRIIDLSEGAANAIGSSDLMRVELTRR</sequence>
<evidence type="ECO:0000313" key="4">
    <source>
        <dbReference type="EMBL" id="SFV39076.1"/>
    </source>
</evidence>
<feature type="domain" description="RlpA-like protein double-psi beta-barrel" evidence="3">
    <location>
        <begin position="23"/>
        <end position="98"/>
    </location>
</feature>
<dbReference type="InterPro" id="IPR036908">
    <property type="entry name" value="RlpA-like_sf"/>
</dbReference>
<feature type="signal peptide" evidence="2">
    <location>
        <begin position="1"/>
        <end position="20"/>
    </location>
</feature>
<dbReference type="AlphaFoldDB" id="A0A1I7NWM9"/>
<dbReference type="Gene3D" id="2.40.40.10">
    <property type="entry name" value="RlpA-like domain"/>
    <property type="match status" value="1"/>
</dbReference>
<dbReference type="PANTHER" id="PTHR34183:SF8">
    <property type="entry name" value="ENDOLYTIC PEPTIDOGLYCAN TRANSGLYCOSYLASE RLPA-RELATED"/>
    <property type="match status" value="1"/>
</dbReference>
<dbReference type="CDD" id="cd22268">
    <property type="entry name" value="DPBB_RlpA-like"/>
    <property type="match status" value="1"/>
</dbReference>
<keyword evidence="2" id="KW-0732">Signal</keyword>
<feature type="chain" id="PRO_5011723106" evidence="2">
    <location>
        <begin position="21"/>
        <end position="108"/>
    </location>
</feature>
<dbReference type="InterPro" id="IPR009009">
    <property type="entry name" value="RlpA-like_DPBB"/>
</dbReference>
<dbReference type="EMBL" id="FPCH01000005">
    <property type="protein sequence ID" value="SFV39076.1"/>
    <property type="molecule type" value="Genomic_DNA"/>
</dbReference>
<evidence type="ECO:0000256" key="2">
    <source>
        <dbReference type="SAM" id="SignalP"/>
    </source>
</evidence>
<name>A0A1I7NWM9_9HYPH</name>
<evidence type="ECO:0000256" key="1">
    <source>
        <dbReference type="RuleBase" id="RU003495"/>
    </source>
</evidence>
<evidence type="ECO:0000259" key="3">
    <source>
        <dbReference type="Pfam" id="PF03330"/>
    </source>
</evidence>
<keyword evidence="4" id="KW-0449">Lipoprotein</keyword>
<dbReference type="NCBIfam" id="TIGR00413">
    <property type="entry name" value="rlpA"/>
    <property type="match status" value="1"/>
</dbReference>
<comment type="similarity">
    <text evidence="1">Belongs to the RlpA family.</text>
</comment>
<protein>
    <submittedName>
        <fullName evidence="4">Rare lipoprotein A</fullName>
    </submittedName>
</protein>
<dbReference type="Proteomes" id="UP000199423">
    <property type="component" value="Unassembled WGS sequence"/>
</dbReference>
<dbReference type="SUPFAM" id="SSF50685">
    <property type="entry name" value="Barwin-like endoglucanases"/>
    <property type="match status" value="1"/>
</dbReference>
<proteinExistence type="inferred from homology"/>
<dbReference type="OrthoDB" id="9779128at2"/>
<dbReference type="Pfam" id="PF03330">
    <property type="entry name" value="DPBB_1"/>
    <property type="match status" value="1"/>
</dbReference>
<accession>A0A1I7NWM9</accession>
<reference evidence="5" key="1">
    <citation type="submission" date="2016-10" db="EMBL/GenBank/DDBJ databases">
        <authorList>
            <person name="Varghese N."/>
            <person name="Submissions S."/>
        </authorList>
    </citation>
    <scope>NUCLEOTIDE SEQUENCE [LARGE SCALE GENOMIC DNA]</scope>
    <source>
        <strain evidence="5">DSM 1565</strain>
    </source>
</reference>
<dbReference type="InterPro" id="IPR012997">
    <property type="entry name" value="RplA"/>
</dbReference>
<evidence type="ECO:0000313" key="5">
    <source>
        <dbReference type="Proteomes" id="UP000199423"/>
    </source>
</evidence>
<organism evidence="4 5">
    <name type="scientific">Hyphomicrobium facile</name>
    <dbReference type="NCBI Taxonomy" id="51670"/>
    <lineage>
        <taxon>Bacteria</taxon>
        <taxon>Pseudomonadati</taxon>
        <taxon>Pseudomonadota</taxon>
        <taxon>Alphaproteobacteria</taxon>
        <taxon>Hyphomicrobiales</taxon>
        <taxon>Hyphomicrobiaceae</taxon>
        <taxon>Hyphomicrobium</taxon>
    </lineage>
</organism>